<proteinExistence type="predicted"/>
<dbReference type="RefSeq" id="WP_239447428.1">
    <property type="nucleotide sequence ID" value="NZ_FSQW01000002.1"/>
</dbReference>
<dbReference type="PRINTS" id="PR00081">
    <property type="entry name" value="GDHRDH"/>
</dbReference>
<dbReference type="AlphaFoldDB" id="A0A1N6FRW8"/>
<dbReference type="NCBIfam" id="NF004846">
    <property type="entry name" value="PRK06197.1"/>
    <property type="match status" value="1"/>
</dbReference>
<keyword evidence="1" id="KW-0560">Oxidoreductase</keyword>
<evidence type="ECO:0000313" key="3">
    <source>
        <dbReference type="Proteomes" id="UP000185192"/>
    </source>
</evidence>
<reference evidence="3" key="1">
    <citation type="submission" date="2016-11" db="EMBL/GenBank/DDBJ databases">
        <authorList>
            <person name="Varghese N."/>
            <person name="Submissions S."/>
        </authorList>
    </citation>
    <scope>NUCLEOTIDE SEQUENCE [LARGE SCALE GENOMIC DNA]</scope>
    <source>
        <strain evidence="3">DSM 22363</strain>
    </source>
</reference>
<protein>
    <submittedName>
        <fullName evidence="2">NADP-dependent 3-hydroxy acid dehydrogenase YdfG</fullName>
    </submittedName>
</protein>
<dbReference type="CDD" id="cd05327">
    <property type="entry name" value="retinol-DH_like_SDR_c_like"/>
    <property type="match status" value="1"/>
</dbReference>
<evidence type="ECO:0000256" key="1">
    <source>
        <dbReference type="ARBA" id="ARBA00023002"/>
    </source>
</evidence>
<gene>
    <name evidence="2" type="ORF">SAMN02745824_2519</name>
</gene>
<dbReference type="PANTHER" id="PTHR43157">
    <property type="entry name" value="PHOSPHATIDYLINOSITOL-GLYCAN BIOSYNTHESIS CLASS F PROTEIN-RELATED"/>
    <property type="match status" value="1"/>
</dbReference>
<dbReference type="GO" id="GO:0016491">
    <property type="term" value="F:oxidoreductase activity"/>
    <property type="evidence" value="ECO:0007669"/>
    <property type="project" value="UniProtKB-KW"/>
</dbReference>
<organism evidence="2 3">
    <name type="scientific">Parasphingorhabdus marina DSM 22363</name>
    <dbReference type="NCBI Taxonomy" id="1123272"/>
    <lineage>
        <taxon>Bacteria</taxon>
        <taxon>Pseudomonadati</taxon>
        <taxon>Pseudomonadota</taxon>
        <taxon>Alphaproteobacteria</taxon>
        <taxon>Sphingomonadales</taxon>
        <taxon>Sphingomonadaceae</taxon>
        <taxon>Parasphingorhabdus</taxon>
    </lineage>
</organism>
<dbReference type="InterPro" id="IPR036291">
    <property type="entry name" value="NAD(P)-bd_dom_sf"/>
</dbReference>
<dbReference type="Proteomes" id="UP000185192">
    <property type="component" value="Unassembled WGS sequence"/>
</dbReference>
<dbReference type="InterPro" id="IPR002347">
    <property type="entry name" value="SDR_fam"/>
</dbReference>
<evidence type="ECO:0000313" key="2">
    <source>
        <dbReference type="EMBL" id="SIN98059.1"/>
    </source>
</evidence>
<name>A0A1N6FRW8_9SPHN</name>
<dbReference type="Pfam" id="PF00106">
    <property type="entry name" value="adh_short"/>
    <property type="match status" value="1"/>
</dbReference>
<dbReference type="SUPFAM" id="SSF51735">
    <property type="entry name" value="NAD(P)-binding Rossmann-fold domains"/>
    <property type="match status" value="1"/>
</dbReference>
<accession>A0A1N6FRW8</accession>
<keyword evidence="3" id="KW-1185">Reference proteome</keyword>
<dbReference type="Gene3D" id="3.40.50.720">
    <property type="entry name" value="NAD(P)-binding Rossmann-like Domain"/>
    <property type="match status" value="1"/>
</dbReference>
<dbReference type="STRING" id="1123272.SAMN02745824_2519"/>
<dbReference type="EMBL" id="FSQW01000002">
    <property type="protein sequence ID" value="SIN98059.1"/>
    <property type="molecule type" value="Genomic_DNA"/>
</dbReference>
<dbReference type="PANTHER" id="PTHR43157:SF31">
    <property type="entry name" value="PHOSPHATIDYLINOSITOL-GLYCAN BIOSYNTHESIS CLASS F PROTEIN"/>
    <property type="match status" value="1"/>
</dbReference>
<sequence>MIKNFTDRQVPDQRGRTIMVTGANSGIGFETARVLAAKGARVLLGCRSEERAEDAMAVIRKEIPDSDLAFVPLDQASLKSVAAAAKLVGKEKRLDVLVNNAGIMMPPYELTEDGFESQFGVNHLGTFALTALLLPKLQQRKKARIVITSSLAHRSGRIDFNDINAEKRYNAMQRYAMSKLANILHAGELDRRLRAQGSTVSAICCHPGVADTELARHLPFFAQAIMPLARLFLSTSAEGAWSTLAAAAGKGAVGGKYYGPANFGGWTGPATEASRSFRARDEELAEKLWDLSVEMTGIEPAI</sequence>